<dbReference type="Proteomes" id="UP000053611">
    <property type="component" value="Unassembled WGS sequence"/>
</dbReference>
<evidence type="ECO:0000256" key="1">
    <source>
        <dbReference type="ARBA" id="ARBA00022737"/>
    </source>
</evidence>
<dbReference type="PANTHER" id="PTHR47435:SF4">
    <property type="entry name" value="KELCH REPEAT PROTEIN (AFU_ORTHOLOGUE AFUA_5G12780)"/>
    <property type="match status" value="1"/>
</dbReference>
<gene>
    <name evidence="3" type="ORF">CC85DRAFT_327292</name>
</gene>
<evidence type="ECO:0000313" key="3">
    <source>
        <dbReference type="EMBL" id="KLT43567.1"/>
    </source>
</evidence>
<keyword evidence="1" id="KW-0677">Repeat</keyword>
<dbReference type="EMBL" id="KQ087194">
    <property type="protein sequence ID" value="KLT43567.1"/>
    <property type="molecule type" value="Genomic_DNA"/>
</dbReference>
<reference evidence="3 4" key="1">
    <citation type="submission" date="2015-03" db="EMBL/GenBank/DDBJ databases">
        <title>Genomics and transcriptomics of the oil-accumulating basidiomycete yeast T. oleaginosus allow insights into substrate utilization and the diverse evolutionary trajectories of mating systems in fungi.</title>
        <authorList>
            <consortium name="DOE Joint Genome Institute"/>
            <person name="Kourist R."/>
            <person name="Kracht O."/>
            <person name="Bracharz F."/>
            <person name="Lipzen A."/>
            <person name="Nolan M."/>
            <person name="Ohm R."/>
            <person name="Grigoriev I."/>
            <person name="Sun S."/>
            <person name="Heitman J."/>
            <person name="Bruck T."/>
            <person name="Nowrousian M."/>
        </authorList>
    </citation>
    <scope>NUCLEOTIDE SEQUENCE [LARGE SCALE GENOMIC DNA]</scope>
    <source>
        <strain evidence="3 4">IBC0246</strain>
    </source>
</reference>
<protein>
    <submittedName>
        <fullName evidence="3">Galactose oxidase</fullName>
    </submittedName>
</protein>
<keyword evidence="4" id="KW-1185">Reference proteome</keyword>
<dbReference type="GO" id="GO:0019760">
    <property type="term" value="P:glucosinolate metabolic process"/>
    <property type="evidence" value="ECO:0007669"/>
    <property type="project" value="UniProtKB-ARBA"/>
</dbReference>
<dbReference type="RefSeq" id="XP_018280058.1">
    <property type="nucleotide sequence ID" value="XM_018426569.1"/>
</dbReference>
<dbReference type="STRING" id="879819.A0A0J0XR75"/>
<dbReference type="InterPro" id="IPR015915">
    <property type="entry name" value="Kelch-typ_b-propeller"/>
</dbReference>
<organism evidence="3 4">
    <name type="scientific">Cutaneotrichosporon oleaginosum</name>
    <dbReference type="NCBI Taxonomy" id="879819"/>
    <lineage>
        <taxon>Eukaryota</taxon>
        <taxon>Fungi</taxon>
        <taxon>Dikarya</taxon>
        <taxon>Basidiomycota</taxon>
        <taxon>Agaricomycotina</taxon>
        <taxon>Tremellomycetes</taxon>
        <taxon>Trichosporonales</taxon>
        <taxon>Trichosporonaceae</taxon>
        <taxon>Cutaneotrichosporon</taxon>
    </lineage>
</organism>
<dbReference type="OrthoDB" id="10250130at2759"/>
<accession>A0A0J0XR75</accession>
<dbReference type="PANTHER" id="PTHR47435">
    <property type="entry name" value="KELCH REPEAT PROTEIN (AFU_ORTHOLOGUE AFUA_5G12780)"/>
    <property type="match status" value="1"/>
</dbReference>
<dbReference type="AlphaFoldDB" id="A0A0J0XR75"/>
<feature type="non-terminal residue" evidence="3">
    <location>
        <position position="1"/>
    </location>
</feature>
<evidence type="ECO:0000256" key="2">
    <source>
        <dbReference type="ARBA" id="ARBA00023004"/>
    </source>
</evidence>
<dbReference type="Pfam" id="PF24681">
    <property type="entry name" value="Kelch_KLHDC2_KLHL20_DRC7"/>
    <property type="match status" value="1"/>
</dbReference>
<evidence type="ECO:0000313" key="4">
    <source>
        <dbReference type="Proteomes" id="UP000053611"/>
    </source>
</evidence>
<proteinExistence type="predicted"/>
<name>A0A0J0XR75_9TREE</name>
<sequence length="330" mass="34609">MTTGKWRRVAAPALQRSSHSLNVVGGKAYIFGGELESRTPVDNAMHVVNLATGDYEKIEADGAPPLRVGHAAAAIGRSIFLFGGRGGPAMEPLEEQGAVYEFDTAARSWRKHTPSGAYPCARSYHCAAGTPDKIVVHAGCGSGPRLSDAWAFVPSASEWTQLPDAPRAGRGGATLCSEGGALWRFGGFNGVTELGGAIDTFSKDAWASARFGEEVGLSRDAAATLQQSKGTGPGPRSVAGMHAVGERLVVVMGEGKPSITGGHEAAGNFWDDVWTYTPSSGEWAEVAIEGEKPNARGWFASDSTADGVVVHGGLDDSNTRLSDLWVLRLE</sequence>
<keyword evidence="2" id="KW-0408">Iron</keyword>
<dbReference type="SUPFAM" id="SSF117281">
    <property type="entry name" value="Kelch motif"/>
    <property type="match status" value="2"/>
</dbReference>
<dbReference type="Gene3D" id="2.120.10.80">
    <property type="entry name" value="Kelch-type beta propeller"/>
    <property type="match status" value="2"/>
</dbReference>
<dbReference type="GeneID" id="28987172"/>